<proteinExistence type="predicted"/>
<reference evidence="2" key="1">
    <citation type="submission" date="2010-12" db="EMBL/GenBank/DDBJ databases">
        <title>Complete sequence of Desulfovibrio aespoeensis Aspo-2.</title>
        <authorList>
            <consortium name="US DOE Joint Genome Institute"/>
            <person name="Lucas S."/>
            <person name="Copeland A."/>
            <person name="Lapidus A."/>
            <person name="Cheng J.-F."/>
            <person name="Goodwin L."/>
            <person name="Pitluck S."/>
            <person name="Chertkov O."/>
            <person name="Misra M."/>
            <person name="Detter J.C."/>
            <person name="Han C."/>
            <person name="Tapia R."/>
            <person name="Land M."/>
            <person name="Hauser L."/>
            <person name="Kyrpides N."/>
            <person name="Ivanova N."/>
            <person name="Ovchinnikova G."/>
            <person name="Pedersen K."/>
            <person name="Jagevall S."/>
            <person name="Hazen T."/>
            <person name="Woyke T."/>
        </authorList>
    </citation>
    <scope>NUCLEOTIDE SEQUENCE [LARGE SCALE GENOMIC DNA]</scope>
    <source>
        <strain evidence="2">ATCC 700646 / DSM 10631 / Aspo-2</strain>
    </source>
</reference>
<evidence type="ECO:0000313" key="1">
    <source>
        <dbReference type="EMBL" id="ADU62622.1"/>
    </source>
</evidence>
<dbReference type="HOGENOM" id="CLU_3288419_0_0_7"/>
<name>E6VXB6_PSEA9</name>
<dbReference type="AlphaFoldDB" id="E6VXB6"/>
<dbReference type="Proteomes" id="UP000002191">
    <property type="component" value="Chromosome"/>
</dbReference>
<evidence type="ECO:0000313" key="2">
    <source>
        <dbReference type="Proteomes" id="UP000002191"/>
    </source>
</evidence>
<dbReference type="KEGG" id="das:Daes_1609"/>
<accession>E6VXB6</accession>
<organism evidence="1 2">
    <name type="scientific">Pseudodesulfovibrio aespoeensis (strain ATCC 700646 / DSM 10631 / Aspo-2)</name>
    <name type="common">Desulfovibrio aespoeensis</name>
    <dbReference type="NCBI Taxonomy" id="643562"/>
    <lineage>
        <taxon>Bacteria</taxon>
        <taxon>Pseudomonadati</taxon>
        <taxon>Thermodesulfobacteriota</taxon>
        <taxon>Desulfovibrionia</taxon>
        <taxon>Desulfovibrionales</taxon>
        <taxon>Desulfovibrionaceae</taxon>
    </lineage>
</organism>
<gene>
    <name evidence="1" type="ordered locus">Daes_1609</name>
</gene>
<dbReference type="EMBL" id="CP002431">
    <property type="protein sequence ID" value="ADU62622.1"/>
    <property type="molecule type" value="Genomic_DNA"/>
</dbReference>
<dbReference type="STRING" id="643562.Daes_1609"/>
<keyword evidence="2" id="KW-1185">Reference proteome</keyword>
<sequence>MVTYEEPVFEELDGMTFPEEIWAEFCQGKWCFGCTNCNCN</sequence>
<protein>
    <submittedName>
        <fullName evidence="1">Uncharacterized protein</fullName>
    </submittedName>
</protein>
<reference evidence="1 2" key="2">
    <citation type="journal article" date="2014" name="Genome Announc.">
        <title>Complete Genome Sequence of the Subsurface, Mesophilic Sulfate-Reducing Bacterium Desulfovibrio aespoeensis Aspo-2.</title>
        <authorList>
            <person name="Pedersen K."/>
            <person name="Bengtsson A."/>
            <person name="Edlund J."/>
            <person name="Rabe L."/>
            <person name="Hazen T."/>
            <person name="Chakraborty R."/>
            <person name="Goodwin L."/>
            <person name="Shapiro N."/>
        </authorList>
    </citation>
    <scope>NUCLEOTIDE SEQUENCE [LARGE SCALE GENOMIC DNA]</scope>
    <source>
        <strain evidence="2">ATCC 700646 / DSM 10631 / Aspo-2</strain>
    </source>
</reference>